<dbReference type="SMR" id="K7QSJ7"/>
<gene>
    <name evidence="3" type="primary">pyrI3</name>
</gene>
<proteinExistence type="predicted"/>
<dbReference type="AlphaFoldDB" id="K7QSJ7"/>
<dbReference type="InterPro" id="IPR042099">
    <property type="entry name" value="ANL_N_sf"/>
</dbReference>
<dbReference type="Gene3D" id="3.30.300.30">
    <property type="match status" value="1"/>
</dbReference>
<dbReference type="InterPro" id="IPR025110">
    <property type="entry name" value="AMP-bd_C"/>
</dbReference>
<evidence type="ECO:0000259" key="2">
    <source>
        <dbReference type="Pfam" id="PF13193"/>
    </source>
</evidence>
<dbReference type="InterPro" id="IPR050237">
    <property type="entry name" value="ATP-dep_AMP-bd_enzyme"/>
</dbReference>
<dbReference type="PANTHER" id="PTHR43767">
    <property type="entry name" value="LONG-CHAIN-FATTY-ACID--COA LIGASE"/>
    <property type="match status" value="1"/>
</dbReference>
<dbReference type="Pfam" id="PF00501">
    <property type="entry name" value="AMP-binding"/>
    <property type="match status" value="1"/>
</dbReference>
<reference evidence="3" key="1">
    <citation type="journal article" date="2012" name="Chem. Biol.">
        <title>Quartromicin biosynthesis: two alternative polyketide chains produced by one polyketide synthase assembly line.</title>
        <authorList>
            <person name="He H.Y."/>
            <person name="Pan H.X."/>
            <person name="Wu L.F."/>
            <person name="Zhang B.B."/>
            <person name="Chai H.B."/>
            <person name="Liu W."/>
            <person name="Tang G.L."/>
        </authorList>
    </citation>
    <scope>NUCLEOTIDE SEQUENCE</scope>
    <source>
        <strain evidence="3">NRRL 21084</strain>
    </source>
</reference>
<reference evidence="3" key="2">
    <citation type="journal article" date="2012" name="J. Am. Chem. Soc.">
        <title>Insights into pyrroindomycin biosynthesis reveal a uniform paradigm for tetramate/tetronate formation.</title>
        <authorList>
            <person name="Wu Q."/>
            <person name="Wu Z."/>
            <person name="Qu X."/>
            <person name="Liu W."/>
        </authorList>
    </citation>
    <scope>NUCLEOTIDE SEQUENCE</scope>
    <source>
        <strain evidence="3">NRRL 21084</strain>
    </source>
</reference>
<dbReference type="EMBL" id="JX042309">
    <property type="protein sequence ID" value="AFV71334.1"/>
    <property type="molecule type" value="Genomic_DNA"/>
</dbReference>
<feature type="domain" description="AMP-binding enzyme C-terminal" evidence="2">
    <location>
        <begin position="414"/>
        <end position="488"/>
    </location>
</feature>
<dbReference type="GO" id="GO:0016878">
    <property type="term" value="F:acid-thiol ligase activity"/>
    <property type="evidence" value="ECO:0007669"/>
    <property type="project" value="UniProtKB-ARBA"/>
</dbReference>
<feature type="domain" description="AMP-dependent synthetase/ligase" evidence="1">
    <location>
        <begin position="3"/>
        <end position="364"/>
    </location>
</feature>
<evidence type="ECO:0000259" key="1">
    <source>
        <dbReference type="Pfam" id="PF00501"/>
    </source>
</evidence>
<dbReference type="PANTHER" id="PTHR43767:SF1">
    <property type="entry name" value="NONRIBOSOMAL PEPTIDE SYNTHASE PES1 (EUROFUNG)-RELATED"/>
    <property type="match status" value="1"/>
</dbReference>
<evidence type="ECO:0000313" key="3">
    <source>
        <dbReference type="EMBL" id="AFV71334.1"/>
    </source>
</evidence>
<dbReference type="PROSITE" id="PS00455">
    <property type="entry name" value="AMP_BINDING"/>
    <property type="match status" value="1"/>
</dbReference>
<dbReference type="InterPro" id="IPR045851">
    <property type="entry name" value="AMP-bd_C_sf"/>
</dbReference>
<name>K7QSJ7_STRRG</name>
<sequence length="505" mass="53374">MLRDNAENFGDKVAYRDRRRAVGYGDLERRTRWLAGHLDLLGVERGALVAILLDNCVEAVESSLAITRAAAVSVPVNPRASDSEVRQLLRDVALVVTDERHVDQVLKTLPDAGQARVVVTGDDPATAGAPAGALMFENLAEIDPGTPARDDLGLDDVAWLLHTSGSTGHAKGVLLSQRAGLWSVSESFLPALKFTADDALLWPLPLFHSFAQSVCLLAVITAGAEATVLDGFQPQDVLQELGERRHTVLAGVPTTFHGLVEAARDGSTPPAPARVGLSAGAPCTPELRRAFEETFGVPLLNGYGTTETAGVIAVDRPVGSRVEGSCGPPVPGVELRLVDPQTLEEVFEDEGEIWVSGPGIMIGYRDLPEESAAALHDGWYRTGDLGIFEGGHLVVTGRLKDLIISGGQNIHPAEVERVLLTLPGVADAIVVGAAHEALGEVPEAFVVPGPGGVDPRALLAGCRAELPEYKVPVAVHLAEVLPKTSSGKPDRRAVALLTRAGRTER</sequence>
<dbReference type="SUPFAM" id="SSF56801">
    <property type="entry name" value="Acetyl-CoA synthetase-like"/>
    <property type="match status" value="1"/>
</dbReference>
<accession>K7QSJ7</accession>
<dbReference type="Pfam" id="PF13193">
    <property type="entry name" value="AMP-binding_C"/>
    <property type="match status" value="1"/>
</dbReference>
<organism evidence="3">
    <name type="scientific">Streptomyces rugosporus</name>
    <dbReference type="NCBI Taxonomy" id="295838"/>
    <lineage>
        <taxon>Bacteria</taxon>
        <taxon>Bacillati</taxon>
        <taxon>Actinomycetota</taxon>
        <taxon>Actinomycetes</taxon>
        <taxon>Kitasatosporales</taxon>
        <taxon>Streptomycetaceae</taxon>
        <taxon>Streptomyces</taxon>
    </lineage>
</organism>
<dbReference type="Gene3D" id="3.40.50.12780">
    <property type="entry name" value="N-terminal domain of ligase-like"/>
    <property type="match status" value="1"/>
</dbReference>
<dbReference type="InterPro" id="IPR000873">
    <property type="entry name" value="AMP-dep_synth/lig_dom"/>
</dbReference>
<protein>
    <submittedName>
        <fullName evidence="3">PyrI3</fullName>
    </submittedName>
</protein>
<dbReference type="InterPro" id="IPR020845">
    <property type="entry name" value="AMP-binding_CS"/>
</dbReference>